<organism evidence="1 2">
    <name type="scientific">Dendrolimus kikuchii</name>
    <dbReference type="NCBI Taxonomy" id="765133"/>
    <lineage>
        <taxon>Eukaryota</taxon>
        <taxon>Metazoa</taxon>
        <taxon>Ecdysozoa</taxon>
        <taxon>Arthropoda</taxon>
        <taxon>Hexapoda</taxon>
        <taxon>Insecta</taxon>
        <taxon>Pterygota</taxon>
        <taxon>Neoptera</taxon>
        <taxon>Endopterygota</taxon>
        <taxon>Lepidoptera</taxon>
        <taxon>Glossata</taxon>
        <taxon>Ditrysia</taxon>
        <taxon>Bombycoidea</taxon>
        <taxon>Lasiocampidae</taxon>
        <taxon>Dendrolimus</taxon>
    </lineage>
</organism>
<comment type="caution">
    <text evidence="1">The sequence shown here is derived from an EMBL/GenBank/DDBJ whole genome shotgun (WGS) entry which is preliminary data.</text>
</comment>
<keyword evidence="2" id="KW-1185">Reference proteome</keyword>
<evidence type="ECO:0000313" key="2">
    <source>
        <dbReference type="Proteomes" id="UP000824533"/>
    </source>
</evidence>
<protein>
    <submittedName>
        <fullName evidence="1">Uncharacterized protein</fullName>
    </submittedName>
</protein>
<dbReference type="Proteomes" id="UP000824533">
    <property type="component" value="Linkage Group LG10"/>
</dbReference>
<reference evidence="1 2" key="1">
    <citation type="journal article" date="2021" name="Front. Genet.">
        <title>Chromosome-Level Genome Assembly Reveals Significant Gene Expansion in the Toll and IMD Signaling Pathways of Dendrolimus kikuchii.</title>
        <authorList>
            <person name="Zhou J."/>
            <person name="Wu P."/>
            <person name="Xiong Z."/>
            <person name="Liu N."/>
            <person name="Zhao N."/>
            <person name="Ji M."/>
            <person name="Qiu Y."/>
            <person name="Yang B."/>
        </authorList>
    </citation>
    <scope>NUCLEOTIDE SEQUENCE [LARGE SCALE GENOMIC DNA]</scope>
    <source>
        <strain evidence="1">Ann1</strain>
    </source>
</reference>
<proteinExistence type="predicted"/>
<evidence type="ECO:0000313" key="1">
    <source>
        <dbReference type="EMBL" id="KAJ0178464.1"/>
    </source>
</evidence>
<name>A0ACC1D411_9NEOP</name>
<dbReference type="EMBL" id="CM034396">
    <property type="protein sequence ID" value="KAJ0178464.1"/>
    <property type="molecule type" value="Genomic_DNA"/>
</dbReference>
<accession>A0ACC1D411</accession>
<sequence>MVQLSHNIETNASLLQSAIAGGAAGAFTRAVAQPLDVLKIRFQLQLEPIKHGLNSKYSSMLQALTSIIKEEGIATLWSGHVPAQLLSISYGILQFGTFEKLSYLSQNSDPQFFITHKHWINFCNGSISATIATVASFPFDTVRTRLIAEQKTSKVYKGFLHAFSLMIRLEGPRALFKGLIPTLGQIAPHAGIQFAVYKLFTNNIFNNIPFFQRTVDANTPQSTLFANLLAGSIAGFVAKTSIYPFDLVKKRLQIQGFQRHRQAFGKQMYCNGLFDCVKLTVNNEGYLALFKGYGPSILKAVLVSALHFAAYDEIKYFLLNFSK</sequence>
<gene>
    <name evidence="1" type="ORF">K1T71_006287</name>
</gene>